<reference evidence="1 2" key="1">
    <citation type="submission" date="2015-07" db="EMBL/GenBank/DDBJ databases">
        <title>High-quality genome of monoxenous trypanosomatid Leptomonas pyrrhocoris.</title>
        <authorList>
            <person name="Flegontov P."/>
            <person name="Butenko A."/>
            <person name="Firsov S."/>
            <person name="Vlcek C."/>
            <person name="Logacheva M.D."/>
            <person name="Field M."/>
            <person name="Filatov D."/>
            <person name="Flegontova O."/>
            <person name="Gerasimov E."/>
            <person name="Jackson A.P."/>
            <person name="Kelly S."/>
            <person name="Opperdoes F."/>
            <person name="O'Reilly A."/>
            <person name="Votypka J."/>
            <person name="Yurchenko V."/>
            <person name="Lukes J."/>
        </authorList>
    </citation>
    <scope>NUCLEOTIDE SEQUENCE [LARGE SCALE GENOMIC DNA]</scope>
    <source>
        <strain evidence="1">H10</strain>
    </source>
</reference>
<dbReference type="GeneID" id="26900743"/>
<dbReference type="AlphaFoldDB" id="A0A0N0E0A1"/>
<sequence length="122" mass="13872">MGCTDTVCQQLHPMCVGPHRARIGREPFLAHCRAHRGHLPRRGLRPDRVHRRIGVGLGCYRPLERRHDARLSAALESRPQCARRSGCEGRAHPFSMHGIQQPRSNMLLCCSCGTFSRRTRKL</sequence>
<comment type="caution">
    <text evidence="1">The sequence shown here is derived from an EMBL/GenBank/DDBJ whole genome shotgun (WGS) entry which is preliminary data.</text>
</comment>
<evidence type="ECO:0000313" key="1">
    <source>
        <dbReference type="EMBL" id="KPA86205.1"/>
    </source>
</evidence>
<protein>
    <submittedName>
        <fullName evidence="1">Uncharacterized protein</fullName>
    </submittedName>
</protein>
<accession>A0A0N0E0A1</accession>
<dbReference type="Proteomes" id="UP000037923">
    <property type="component" value="Unassembled WGS sequence"/>
</dbReference>
<name>A0A0N0E0A1_LEPPY</name>
<dbReference type="VEuPathDB" id="TriTrypDB:LpyrH10_01_4450"/>
<keyword evidence="2" id="KW-1185">Reference proteome</keyword>
<organism evidence="1 2">
    <name type="scientific">Leptomonas pyrrhocoris</name>
    <name type="common">Firebug parasite</name>
    <dbReference type="NCBI Taxonomy" id="157538"/>
    <lineage>
        <taxon>Eukaryota</taxon>
        <taxon>Discoba</taxon>
        <taxon>Euglenozoa</taxon>
        <taxon>Kinetoplastea</taxon>
        <taxon>Metakinetoplastina</taxon>
        <taxon>Trypanosomatida</taxon>
        <taxon>Trypanosomatidae</taxon>
        <taxon>Leishmaniinae</taxon>
        <taxon>Leptomonas</taxon>
    </lineage>
</organism>
<dbReference type="EMBL" id="LGTL01000001">
    <property type="protein sequence ID" value="KPA86205.1"/>
    <property type="molecule type" value="Genomic_DNA"/>
</dbReference>
<dbReference type="RefSeq" id="XP_015664644.1">
    <property type="nucleotide sequence ID" value="XM_015796636.1"/>
</dbReference>
<gene>
    <name evidence="1" type="ORF">ABB37_00445</name>
</gene>
<proteinExistence type="predicted"/>
<evidence type="ECO:0000313" key="2">
    <source>
        <dbReference type="Proteomes" id="UP000037923"/>
    </source>
</evidence>